<dbReference type="EMBL" id="BMEC01000005">
    <property type="protein sequence ID" value="GGC33661.1"/>
    <property type="molecule type" value="Genomic_DNA"/>
</dbReference>
<dbReference type="InterPro" id="IPR025402">
    <property type="entry name" value="DMP19_C"/>
</dbReference>
<comment type="caution">
    <text evidence="2">The sequence shown here is derived from an EMBL/GenBank/DDBJ whole genome shotgun (WGS) entry which is preliminary data.</text>
</comment>
<evidence type="ECO:0000313" key="2">
    <source>
        <dbReference type="EMBL" id="GGC33661.1"/>
    </source>
</evidence>
<evidence type="ECO:0000313" key="3">
    <source>
        <dbReference type="Proteomes" id="UP000636010"/>
    </source>
</evidence>
<gene>
    <name evidence="2" type="ORF">GCM10011506_18890</name>
</gene>
<dbReference type="Gene3D" id="1.20.1420.60">
    <property type="match status" value="1"/>
</dbReference>
<dbReference type="Pfam" id="PF14300">
    <property type="entry name" value="DMP19"/>
    <property type="match status" value="1"/>
</dbReference>
<proteinExistence type="predicted"/>
<dbReference type="RefSeq" id="WP_188462691.1">
    <property type="nucleotide sequence ID" value="NZ_BAABHU010000005.1"/>
</dbReference>
<keyword evidence="3" id="KW-1185">Reference proteome</keyword>
<organism evidence="2 3">
    <name type="scientific">Marivirga lumbricoides</name>
    <dbReference type="NCBI Taxonomy" id="1046115"/>
    <lineage>
        <taxon>Bacteria</taxon>
        <taxon>Pseudomonadati</taxon>
        <taxon>Bacteroidota</taxon>
        <taxon>Cytophagia</taxon>
        <taxon>Cytophagales</taxon>
        <taxon>Marivirgaceae</taxon>
        <taxon>Marivirga</taxon>
    </lineage>
</organism>
<evidence type="ECO:0000259" key="1">
    <source>
        <dbReference type="Pfam" id="PF14300"/>
    </source>
</evidence>
<sequence>MNNEELINNKFKESVQGIDESTLSKEEFWYKYVINLPIHLRIVYTIFILHQQVLNGGFHQYFLNGYGLFGYLTLDALATINADFTRNQLKEALEKVNSEGLDVETFRKKVFKKEIDKITNFDEGLCDFLEMCDDKFYETEQSLLNLLGLYLMNNP</sequence>
<accession>A0ABQ1M5D5</accession>
<dbReference type="Proteomes" id="UP000636010">
    <property type="component" value="Unassembled WGS sequence"/>
</dbReference>
<name>A0ABQ1M5D5_9BACT</name>
<feature type="domain" description="DNA mimic protein DMP19 C-terminal" evidence="1">
    <location>
        <begin position="35"/>
        <end position="154"/>
    </location>
</feature>
<reference evidence="3" key="1">
    <citation type="journal article" date="2019" name="Int. J. Syst. Evol. Microbiol.">
        <title>The Global Catalogue of Microorganisms (GCM) 10K type strain sequencing project: providing services to taxonomists for standard genome sequencing and annotation.</title>
        <authorList>
            <consortium name="The Broad Institute Genomics Platform"/>
            <consortium name="The Broad Institute Genome Sequencing Center for Infectious Disease"/>
            <person name="Wu L."/>
            <person name="Ma J."/>
        </authorList>
    </citation>
    <scope>NUCLEOTIDE SEQUENCE [LARGE SCALE GENOMIC DNA]</scope>
    <source>
        <strain evidence="3">CGMCC 1.10832</strain>
    </source>
</reference>
<protein>
    <recommendedName>
        <fullName evidence="1">DNA mimic protein DMP19 C-terminal domain-containing protein</fullName>
    </recommendedName>
</protein>